<evidence type="ECO:0000313" key="1">
    <source>
        <dbReference type="EMBL" id="TPG66069.1"/>
    </source>
</evidence>
<name>A0A502GV11_9BACT</name>
<dbReference type="EMBL" id="RCYZ01000004">
    <property type="protein sequence ID" value="TPG66069.1"/>
    <property type="molecule type" value="Genomic_DNA"/>
</dbReference>
<keyword evidence="2" id="KW-1185">Reference proteome</keyword>
<protein>
    <submittedName>
        <fullName evidence="1">Uncharacterized protein</fullName>
    </submittedName>
</protein>
<organism evidence="1 2">
    <name type="scientific">Hymenobacter nivis</name>
    <dbReference type="NCBI Taxonomy" id="1850093"/>
    <lineage>
        <taxon>Bacteria</taxon>
        <taxon>Pseudomonadati</taxon>
        <taxon>Bacteroidota</taxon>
        <taxon>Cytophagia</taxon>
        <taxon>Cytophagales</taxon>
        <taxon>Hymenobacteraceae</taxon>
        <taxon>Hymenobacter</taxon>
    </lineage>
</organism>
<accession>A0A502GV11</accession>
<evidence type="ECO:0000313" key="2">
    <source>
        <dbReference type="Proteomes" id="UP000317646"/>
    </source>
</evidence>
<gene>
    <name evidence="1" type="ORF">EAH73_11915</name>
</gene>
<proteinExistence type="predicted"/>
<sequence length="190" mass="21272">MVSYAQPEAPTLPAPVGLDAEIQRLQLLLAAELSWLQVSYGKAYRGSRKAPGGKVQYFPEVYAGKREYRDVLPNDNVAAQSFFYPTGPQANPNREPLPGTLSLQQPVDLIVWGNLEAIDPTKTWRYEAELVVDVVRVLNEDGRARIVRVVTQAEEVFRGFSPELLPAHQLRQPWAGFRVQMELNVGNVLC</sequence>
<reference evidence="1 2" key="1">
    <citation type="journal article" date="2019" name="Environ. Microbiol.">
        <title>Species interactions and distinct microbial communities in high Arctic permafrost affected cryosols are associated with the CH4 and CO2 gas fluxes.</title>
        <authorList>
            <person name="Altshuler I."/>
            <person name="Hamel J."/>
            <person name="Turney S."/>
            <person name="Magnuson E."/>
            <person name="Levesque R."/>
            <person name="Greer C."/>
            <person name="Whyte L.G."/>
        </authorList>
    </citation>
    <scope>NUCLEOTIDE SEQUENCE [LARGE SCALE GENOMIC DNA]</scope>
    <source>
        <strain evidence="1 2">S9.2P</strain>
    </source>
</reference>
<dbReference type="OrthoDB" id="878457at2"/>
<dbReference type="RefSeq" id="WP_140466789.1">
    <property type="nucleotide sequence ID" value="NZ_RCYZ01000004.1"/>
</dbReference>
<comment type="caution">
    <text evidence="1">The sequence shown here is derived from an EMBL/GenBank/DDBJ whole genome shotgun (WGS) entry which is preliminary data.</text>
</comment>
<dbReference type="Proteomes" id="UP000317646">
    <property type="component" value="Unassembled WGS sequence"/>
</dbReference>
<dbReference type="AlphaFoldDB" id="A0A502GV11"/>